<dbReference type="RefSeq" id="WP_188838048.1">
    <property type="nucleotide sequence ID" value="NZ_BMHI01000005.1"/>
</dbReference>
<accession>A0A916TD52</accession>
<evidence type="ECO:0000313" key="2">
    <source>
        <dbReference type="Proteomes" id="UP000636793"/>
    </source>
</evidence>
<dbReference type="InterPro" id="IPR029063">
    <property type="entry name" value="SAM-dependent_MTases_sf"/>
</dbReference>
<evidence type="ECO:0000313" key="1">
    <source>
        <dbReference type="EMBL" id="GGB38843.1"/>
    </source>
</evidence>
<keyword evidence="2" id="KW-1185">Reference proteome</keyword>
<proteinExistence type="predicted"/>
<dbReference type="AlphaFoldDB" id="A0A916TD52"/>
<dbReference type="EMBL" id="BMHI01000005">
    <property type="protein sequence ID" value="GGB38843.1"/>
    <property type="molecule type" value="Genomic_DNA"/>
</dbReference>
<organism evidence="1 2">
    <name type="scientific">Flexivirga endophytica</name>
    <dbReference type="NCBI Taxonomy" id="1849103"/>
    <lineage>
        <taxon>Bacteria</taxon>
        <taxon>Bacillati</taxon>
        <taxon>Actinomycetota</taxon>
        <taxon>Actinomycetes</taxon>
        <taxon>Micrococcales</taxon>
        <taxon>Dermacoccaceae</taxon>
        <taxon>Flexivirga</taxon>
    </lineage>
</organism>
<reference evidence="1" key="2">
    <citation type="submission" date="2020-09" db="EMBL/GenBank/DDBJ databases">
        <authorList>
            <person name="Sun Q."/>
            <person name="Zhou Y."/>
        </authorList>
    </citation>
    <scope>NUCLEOTIDE SEQUENCE</scope>
    <source>
        <strain evidence="1">CGMCC 1.15085</strain>
    </source>
</reference>
<reference evidence="1" key="1">
    <citation type="journal article" date="2014" name="Int. J. Syst. Evol. Microbiol.">
        <title>Complete genome sequence of Corynebacterium casei LMG S-19264T (=DSM 44701T), isolated from a smear-ripened cheese.</title>
        <authorList>
            <consortium name="US DOE Joint Genome Institute (JGI-PGF)"/>
            <person name="Walter F."/>
            <person name="Albersmeier A."/>
            <person name="Kalinowski J."/>
            <person name="Ruckert C."/>
        </authorList>
    </citation>
    <scope>NUCLEOTIDE SEQUENCE</scope>
    <source>
        <strain evidence="1">CGMCC 1.15085</strain>
    </source>
</reference>
<protein>
    <submittedName>
        <fullName evidence="1">Uncharacterized protein</fullName>
    </submittedName>
</protein>
<dbReference type="Proteomes" id="UP000636793">
    <property type="component" value="Unassembled WGS sequence"/>
</dbReference>
<name>A0A916TD52_9MICO</name>
<comment type="caution">
    <text evidence="1">The sequence shown here is derived from an EMBL/GenBank/DDBJ whole genome shotgun (WGS) entry which is preliminary data.</text>
</comment>
<dbReference type="SUPFAM" id="SSF53335">
    <property type="entry name" value="S-adenosyl-L-methionine-dependent methyltransferases"/>
    <property type="match status" value="1"/>
</dbReference>
<gene>
    <name evidence="1" type="ORF">GCM10011492_32020</name>
</gene>
<sequence length="632" mass="70232">MQNYQLDPSSGTRLIGGDMLLWSDAHPDGADGIGNLGVLTGLIGRFARDRRARVLLLGPRASRLVGSIDPDVDVELVVRSLPDARELASEAQLRRSMVLWCGGVDRFAPTSQFDLVIALDGPDRLLTPDSPGAHDLDMLQLISEWVAPAGTLVAQVHNGLGLASVLDLPLQELRPEDRDLAQDAGLTRQQLREKLRDERHVGENTNDRWWQGADGFADRRPYRAELAGALDRLPVQLETLYGVYPESDHPALLVRADNPHQELARAVATRLQSDLSSTRAALIDPQAMVPQIFDAGLQIDLAPGWLVVARRDDAPQVPTPALVWGDLELDPQWATTVEVAVDGSLTASRGGEMLEGRLQRDFGRLRVLPEAGESLEGQLRDALASADLTRIRRSVRRYAEWLTSDEIRDGQRVFATPENVVATPDGHFRLLDESWEWLGTLESRTVVIRNLRHFAKRVLRARVRHPWRAEISPDQLTETLAVMSGLEPDPHDLVVVAEWEVDLAALLGAAEADREARLTDEISSGASQFTATGGPARGYRETVQQLTRMSNSLEVRQGQIDWLEAALRMRERRLEETERTLGRVRESASFKIGRTMTAPGRRVLRSSQRASLRLVPPELLGKLENFARRNLK</sequence>